<feature type="transmembrane region" description="Helical" evidence="3">
    <location>
        <begin position="36"/>
        <end position="53"/>
    </location>
</feature>
<dbReference type="SUPFAM" id="SSF56300">
    <property type="entry name" value="Metallo-dependent phosphatases"/>
    <property type="match status" value="1"/>
</dbReference>
<dbReference type="PANTHER" id="PTHR31302:SF31">
    <property type="entry name" value="PHOSPHODIESTERASE YAEI"/>
    <property type="match status" value="1"/>
</dbReference>
<dbReference type="OrthoDB" id="9780884at2"/>
<organism evidence="5 6">
    <name type="scientific">Hydrogenobacter hydrogenophilus</name>
    <dbReference type="NCBI Taxonomy" id="35835"/>
    <lineage>
        <taxon>Bacteria</taxon>
        <taxon>Pseudomonadati</taxon>
        <taxon>Aquificota</taxon>
        <taxon>Aquificia</taxon>
        <taxon>Aquificales</taxon>
        <taxon>Aquificaceae</taxon>
        <taxon>Hydrogenobacter</taxon>
    </lineage>
</organism>
<evidence type="ECO:0000256" key="1">
    <source>
        <dbReference type="ARBA" id="ARBA00022723"/>
    </source>
</evidence>
<dbReference type="InterPro" id="IPR029052">
    <property type="entry name" value="Metallo-depent_PP-like"/>
</dbReference>
<dbReference type="GO" id="GO:0016020">
    <property type="term" value="C:membrane"/>
    <property type="evidence" value="ECO:0007669"/>
    <property type="project" value="GOC"/>
</dbReference>
<name>A0A285NRZ9_9AQUI</name>
<accession>A0A285NRZ9</accession>
<dbReference type="AlphaFoldDB" id="A0A285NRZ9"/>
<protein>
    <recommendedName>
        <fullName evidence="4">Calcineurin-like phosphoesterase domain-containing protein</fullName>
    </recommendedName>
</protein>
<feature type="transmembrane region" description="Helical" evidence="3">
    <location>
        <begin position="65"/>
        <end position="92"/>
    </location>
</feature>
<dbReference type="Pfam" id="PF00149">
    <property type="entry name" value="Metallophos"/>
    <property type="match status" value="1"/>
</dbReference>
<sequence length="374" mass="42469">MKWFLVAFFSIYSFLHLYVFFKLIKPNFSTQKSIAFLVLFCVMVLSPVLWRALEAKENGTLTYWVAFLSLLWMGFILYVVFFSLTIDAYRGIVFLSKRLFGVNPIPTPSSRLSMYLVVFLSLCLSAYSYYETLRLEVIRIKIQTDKLPISKLRIMHISDVHLGPVMGKDKIKLIKEVWEKEKPDIIVSTGDLVDGNMRRKDGLANMLASMSASLGKFAVLGNHEYYRGIDQAIDFTERAGFVLLRGEVRDLGPILVVGVDDDDCRFFNACQGEIDEYKLLEKVQKGKFILLLKHKPRLNPMSVGLFDLMLSGHTHGGLYKPIGDIFLKKLFITDRGFLRLGSSYIFVSKGVGTGGPPMRLFSPPDVAIIDLVKK</sequence>
<keyword evidence="1" id="KW-0479">Metal-binding</keyword>
<evidence type="ECO:0000313" key="6">
    <source>
        <dbReference type="Proteomes" id="UP000218627"/>
    </source>
</evidence>
<dbReference type="RefSeq" id="WP_096600767.1">
    <property type="nucleotide sequence ID" value="NZ_OBEN01000001.1"/>
</dbReference>
<dbReference type="InterPro" id="IPR004843">
    <property type="entry name" value="Calcineurin-like_PHP"/>
</dbReference>
<keyword evidence="3" id="KW-0812">Transmembrane</keyword>
<dbReference type="InterPro" id="IPR051158">
    <property type="entry name" value="Metallophosphoesterase_sf"/>
</dbReference>
<dbReference type="Proteomes" id="UP000218627">
    <property type="component" value="Unassembled WGS sequence"/>
</dbReference>
<gene>
    <name evidence="5" type="ORF">SAMN06265353_0527</name>
</gene>
<keyword evidence="3" id="KW-0472">Membrane</keyword>
<feature type="domain" description="Calcineurin-like phosphoesterase" evidence="4">
    <location>
        <begin position="152"/>
        <end position="316"/>
    </location>
</feature>
<dbReference type="GO" id="GO:0046872">
    <property type="term" value="F:metal ion binding"/>
    <property type="evidence" value="ECO:0007669"/>
    <property type="project" value="UniProtKB-KW"/>
</dbReference>
<evidence type="ECO:0000313" key="5">
    <source>
        <dbReference type="EMBL" id="SNZ12294.1"/>
    </source>
</evidence>
<dbReference type="EMBL" id="OBEN01000001">
    <property type="protein sequence ID" value="SNZ12294.1"/>
    <property type="molecule type" value="Genomic_DNA"/>
</dbReference>
<keyword evidence="3" id="KW-1133">Transmembrane helix</keyword>
<feature type="transmembrane region" description="Helical" evidence="3">
    <location>
        <begin position="6"/>
        <end position="24"/>
    </location>
</feature>
<dbReference type="GO" id="GO:0009245">
    <property type="term" value="P:lipid A biosynthetic process"/>
    <property type="evidence" value="ECO:0007669"/>
    <property type="project" value="TreeGrafter"/>
</dbReference>
<dbReference type="Gene3D" id="3.60.21.10">
    <property type="match status" value="1"/>
</dbReference>
<evidence type="ECO:0000259" key="4">
    <source>
        <dbReference type="Pfam" id="PF00149"/>
    </source>
</evidence>
<keyword evidence="2" id="KW-0378">Hydrolase</keyword>
<evidence type="ECO:0000256" key="2">
    <source>
        <dbReference type="ARBA" id="ARBA00022801"/>
    </source>
</evidence>
<dbReference type="PANTHER" id="PTHR31302">
    <property type="entry name" value="TRANSMEMBRANE PROTEIN WITH METALLOPHOSPHOESTERASE DOMAIN-RELATED"/>
    <property type="match status" value="1"/>
</dbReference>
<dbReference type="GO" id="GO:0008758">
    <property type="term" value="F:UDP-2,3-diacylglucosamine hydrolase activity"/>
    <property type="evidence" value="ECO:0007669"/>
    <property type="project" value="TreeGrafter"/>
</dbReference>
<proteinExistence type="predicted"/>
<keyword evidence="6" id="KW-1185">Reference proteome</keyword>
<reference evidence="6" key="1">
    <citation type="submission" date="2017-09" db="EMBL/GenBank/DDBJ databases">
        <authorList>
            <person name="Varghese N."/>
            <person name="Submissions S."/>
        </authorList>
    </citation>
    <scope>NUCLEOTIDE SEQUENCE [LARGE SCALE GENOMIC DNA]</scope>
    <source>
        <strain evidence="6">DSM 2913</strain>
    </source>
</reference>
<evidence type="ECO:0000256" key="3">
    <source>
        <dbReference type="SAM" id="Phobius"/>
    </source>
</evidence>
<feature type="transmembrane region" description="Helical" evidence="3">
    <location>
        <begin position="112"/>
        <end position="130"/>
    </location>
</feature>
<dbReference type="CDD" id="cd07385">
    <property type="entry name" value="MPP_YkuE_C"/>
    <property type="match status" value="1"/>
</dbReference>